<evidence type="ECO:0000256" key="10">
    <source>
        <dbReference type="ARBA" id="ARBA00023136"/>
    </source>
</evidence>
<organism evidence="13 14">
    <name type="scientific">Escallonia rubra</name>
    <dbReference type="NCBI Taxonomy" id="112253"/>
    <lineage>
        <taxon>Eukaryota</taxon>
        <taxon>Viridiplantae</taxon>
        <taxon>Streptophyta</taxon>
        <taxon>Embryophyta</taxon>
        <taxon>Tracheophyta</taxon>
        <taxon>Spermatophyta</taxon>
        <taxon>Magnoliopsida</taxon>
        <taxon>eudicotyledons</taxon>
        <taxon>Gunneridae</taxon>
        <taxon>Pentapetalae</taxon>
        <taxon>asterids</taxon>
        <taxon>campanulids</taxon>
        <taxon>Escalloniales</taxon>
        <taxon>Escalloniaceae</taxon>
        <taxon>Escallonia</taxon>
    </lineage>
</organism>
<evidence type="ECO:0000256" key="12">
    <source>
        <dbReference type="RuleBase" id="RU000461"/>
    </source>
</evidence>
<keyword evidence="14" id="KW-1185">Reference proteome</keyword>
<keyword evidence="7 12" id="KW-0560">Oxidoreductase</keyword>
<comment type="similarity">
    <text evidence="2 12">Belongs to the cytochrome P450 family.</text>
</comment>
<comment type="caution">
    <text evidence="13">The sequence shown here is derived from an EMBL/GenBank/DDBJ whole genome shotgun (WGS) entry which is preliminary data.</text>
</comment>
<dbReference type="InterPro" id="IPR001128">
    <property type="entry name" value="Cyt_P450"/>
</dbReference>
<dbReference type="PRINTS" id="PR00463">
    <property type="entry name" value="EP450I"/>
</dbReference>
<evidence type="ECO:0008006" key="15">
    <source>
        <dbReference type="Google" id="ProtNLM"/>
    </source>
</evidence>
<dbReference type="InterPro" id="IPR032466">
    <property type="entry name" value="Metal_Hydrolase"/>
</dbReference>
<keyword evidence="4" id="KW-0812">Transmembrane</keyword>
<protein>
    <recommendedName>
        <fullName evidence="15">Cytochrome P450</fullName>
    </recommendedName>
</protein>
<comment type="cofactor">
    <cofactor evidence="11">
        <name>heme</name>
        <dbReference type="ChEBI" id="CHEBI:30413"/>
    </cofactor>
</comment>
<dbReference type="InterPro" id="IPR017972">
    <property type="entry name" value="Cyt_P450_CS"/>
</dbReference>
<evidence type="ECO:0000256" key="9">
    <source>
        <dbReference type="ARBA" id="ARBA00023033"/>
    </source>
</evidence>
<evidence type="ECO:0000313" key="14">
    <source>
        <dbReference type="Proteomes" id="UP001187471"/>
    </source>
</evidence>
<evidence type="ECO:0000256" key="7">
    <source>
        <dbReference type="ARBA" id="ARBA00023002"/>
    </source>
</evidence>
<reference evidence="13" key="1">
    <citation type="submission" date="2022-12" db="EMBL/GenBank/DDBJ databases">
        <title>Draft genome assemblies for two species of Escallonia (Escalloniales).</title>
        <authorList>
            <person name="Chanderbali A."/>
            <person name="Dervinis C."/>
            <person name="Anghel I."/>
            <person name="Soltis D."/>
            <person name="Soltis P."/>
            <person name="Zapata F."/>
        </authorList>
    </citation>
    <scope>NUCLEOTIDE SEQUENCE</scope>
    <source>
        <strain evidence="13">UCBG92.1500</strain>
        <tissue evidence="13">Leaf</tissue>
    </source>
</reference>
<dbReference type="AlphaFoldDB" id="A0AA88QMP8"/>
<keyword evidence="9 12" id="KW-0503">Monooxygenase</keyword>
<dbReference type="GO" id="GO:0016020">
    <property type="term" value="C:membrane"/>
    <property type="evidence" value="ECO:0007669"/>
    <property type="project" value="UniProtKB-SubCell"/>
</dbReference>
<evidence type="ECO:0000256" key="6">
    <source>
        <dbReference type="ARBA" id="ARBA00022989"/>
    </source>
</evidence>
<evidence type="ECO:0000256" key="1">
    <source>
        <dbReference type="ARBA" id="ARBA00004167"/>
    </source>
</evidence>
<evidence type="ECO:0000256" key="3">
    <source>
        <dbReference type="ARBA" id="ARBA00022617"/>
    </source>
</evidence>
<keyword evidence="3 11" id="KW-0349">Heme</keyword>
<dbReference type="Gene3D" id="3.20.20.140">
    <property type="entry name" value="Metal-dependent hydrolases"/>
    <property type="match status" value="1"/>
</dbReference>
<dbReference type="GO" id="GO:0016705">
    <property type="term" value="F:oxidoreductase activity, acting on paired donors, with incorporation or reduction of molecular oxygen"/>
    <property type="evidence" value="ECO:0007669"/>
    <property type="project" value="InterPro"/>
</dbReference>
<dbReference type="Pfam" id="PF00067">
    <property type="entry name" value="p450"/>
    <property type="match status" value="1"/>
</dbReference>
<dbReference type="GO" id="GO:0004497">
    <property type="term" value="F:monooxygenase activity"/>
    <property type="evidence" value="ECO:0007669"/>
    <property type="project" value="UniProtKB-KW"/>
</dbReference>
<proteinExistence type="inferred from homology"/>
<evidence type="ECO:0000256" key="5">
    <source>
        <dbReference type="ARBA" id="ARBA00022723"/>
    </source>
</evidence>
<evidence type="ECO:0000256" key="11">
    <source>
        <dbReference type="PIRSR" id="PIRSR602401-1"/>
    </source>
</evidence>
<dbReference type="PANTHER" id="PTHR47947">
    <property type="entry name" value="CYTOCHROME P450 82C3-RELATED"/>
    <property type="match status" value="1"/>
</dbReference>
<dbReference type="InterPro" id="IPR050651">
    <property type="entry name" value="Plant_Cytochrome_P450_Monoox"/>
</dbReference>
<dbReference type="SUPFAM" id="SSF51556">
    <property type="entry name" value="Metallo-dependent hydrolases"/>
    <property type="match status" value="1"/>
</dbReference>
<dbReference type="Gene3D" id="1.10.630.10">
    <property type="entry name" value="Cytochrome P450"/>
    <property type="match status" value="1"/>
</dbReference>
<evidence type="ECO:0000313" key="13">
    <source>
        <dbReference type="EMBL" id="KAK2972532.1"/>
    </source>
</evidence>
<keyword evidence="5 11" id="KW-0479">Metal-binding</keyword>
<dbReference type="InterPro" id="IPR002401">
    <property type="entry name" value="Cyt_P450_E_grp-I"/>
</dbReference>
<evidence type="ECO:0000256" key="8">
    <source>
        <dbReference type="ARBA" id="ARBA00023004"/>
    </source>
</evidence>
<dbReference type="Proteomes" id="UP001187471">
    <property type="component" value="Unassembled WGS sequence"/>
</dbReference>
<evidence type="ECO:0000256" key="4">
    <source>
        <dbReference type="ARBA" id="ARBA00022692"/>
    </source>
</evidence>
<name>A0AA88QMP8_9ASTE</name>
<sequence length="196" mass="21695">MEWALSLLVNHPKVLEKARAELDSYVGQDRLVYETDIPKLQYLQSIVNETLRLYPTAPLLVPHESSDDSTVGGFDVPRGTMLLVNAWAMHRDRAVWDDPTTFKPERFEGRENGGHNFVPFGMGRRQCPGAGLANRVVALALAAMIQCFDWERVSHCPAAAMRMLGCAPIDEMLDAGICVSLGTDGAMVLQLIKIDL</sequence>
<accession>A0AA88QMP8</accession>
<comment type="subcellular location">
    <subcellularLocation>
        <location evidence="1">Membrane</location>
        <topology evidence="1">Single-pass membrane protein</topology>
    </subcellularLocation>
</comment>
<gene>
    <name evidence="13" type="ORF">RJ640_006598</name>
</gene>
<dbReference type="GO" id="GO:0020037">
    <property type="term" value="F:heme binding"/>
    <property type="evidence" value="ECO:0007669"/>
    <property type="project" value="InterPro"/>
</dbReference>
<keyword evidence="10" id="KW-0472">Membrane</keyword>
<feature type="binding site" description="axial binding residue" evidence="11">
    <location>
        <position position="127"/>
    </location>
    <ligand>
        <name>heme</name>
        <dbReference type="ChEBI" id="CHEBI:30413"/>
    </ligand>
    <ligandPart>
        <name>Fe</name>
        <dbReference type="ChEBI" id="CHEBI:18248"/>
    </ligandPart>
</feature>
<dbReference type="PROSITE" id="PS00086">
    <property type="entry name" value="CYTOCHROME_P450"/>
    <property type="match status" value="1"/>
</dbReference>
<dbReference type="PRINTS" id="PR00385">
    <property type="entry name" value="P450"/>
</dbReference>
<dbReference type="GO" id="GO:0005506">
    <property type="term" value="F:iron ion binding"/>
    <property type="evidence" value="ECO:0007669"/>
    <property type="project" value="InterPro"/>
</dbReference>
<keyword evidence="6" id="KW-1133">Transmembrane helix</keyword>
<dbReference type="InterPro" id="IPR036396">
    <property type="entry name" value="Cyt_P450_sf"/>
</dbReference>
<dbReference type="PANTHER" id="PTHR47947:SF62">
    <property type="entry name" value="CYTOCHROME P450, FAMILY 81, SUBFAMILY D, POLYPEPTIDE 5"/>
    <property type="match status" value="1"/>
</dbReference>
<evidence type="ECO:0000256" key="2">
    <source>
        <dbReference type="ARBA" id="ARBA00010617"/>
    </source>
</evidence>
<keyword evidence="8 11" id="KW-0408">Iron</keyword>
<dbReference type="SUPFAM" id="SSF48264">
    <property type="entry name" value="Cytochrome P450"/>
    <property type="match status" value="1"/>
</dbReference>
<dbReference type="EMBL" id="JAVXUO010002517">
    <property type="protein sequence ID" value="KAK2972532.1"/>
    <property type="molecule type" value="Genomic_DNA"/>
</dbReference>